<keyword evidence="1" id="KW-0732">Signal</keyword>
<sequence>MNILKQFFIGVVAMIAVTPSAMAQLKSVDAFTNAPMSVFPLLDKNARLDMVDYFNSGSSTATQNSLQGRSRVTELTDNDIKIAMTDASSYQLSILPDKSNEGCIALISTVATPAPDSRITFYSPSWQQYDTKSRFEAPSMTDWLTDAGRKTPDEVANMVPFMLASYSYDPATSTLTLTNNLKQFLSEDIYSMVAPLLRDQLVYKWNGSRMVKQK</sequence>
<protein>
    <submittedName>
        <fullName evidence="2">DUF3256 family protein</fullName>
    </submittedName>
</protein>
<proteinExistence type="predicted"/>
<dbReference type="SUPFAM" id="SSF160925">
    <property type="entry name" value="PG1388-like"/>
    <property type="match status" value="1"/>
</dbReference>
<dbReference type="RefSeq" id="WP_136411198.1">
    <property type="nucleotide sequence ID" value="NZ_CP039393.1"/>
</dbReference>
<name>A0A4P7VRK5_9BACT</name>
<dbReference type="OrthoDB" id="1098697at2"/>
<evidence type="ECO:0000256" key="1">
    <source>
        <dbReference type="SAM" id="SignalP"/>
    </source>
</evidence>
<reference evidence="2 3" key="1">
    <citation type="submission" date="2019-02" db="EMBL/GenBank/DDBJ databases">
        <title>Isolation and identification of novel species under the genus Muribaculum.</title>
        <authorList>
            <person name="Miyake S."/>
            <person name="Ding Y."/>
            <person name="Low A."/>
            <person name="Soh M."/>
            <person name="Seedorf H."/>
        </authorList>
    </citation>
    <scope>NUCLEOTIDE SEQUENCE [LARGE SCALE GENOMIC DNA]</scope>
    <source>
        <strain evidence="2 3">TLL-A4</strain>
    </source>
</reference>
<gene>
    <name evidence="2" type="ORF">E7746_13890</name>
</gene>
<evidence type="ECO:0000313" key="2">
    <source>
        <dbReference type="EMBL" id="QCD36890.1"/>
    </source>
</evidence>
<accession>A0A4P7VRK5</accession>
<keyword evidence="3" id="KW-1185">Reference proteome</keyword>
<feature type="signal peptide" evidence="1">
    <location>
        <begin position="1"/>
        <end position="23"/>
    </location>
</feature>
<feature type="chain" id="PRO_5020248812" evidence="1">
    <location>
        <begin position="24"/>
        <end position="214"/>
    </location>
</feature>
<dbReference type="KEGG" id="mgod:E7746_13890"/>
<dbReference type="Proteomes" id="UP000297031">
    <property type="component" value="Chromosome"/>
</dbReference>
<dbReference type="InterPro" id="IPR021670">
    <property type="entry name" value="DUF3256"/>
</dbReference>
<organism evidence="2 3">
    <name type="scientific">Muribaculum gordoncarteri</name>
    <dbReference type="NCBI Taxonomy" id="2530390"/>
    <lineage>
        <taxon>Bacteria</taxon>
        <taxon>Pseudomonadati</taxon>
        <taxon>Bacteroidota</taxon>
        <taxon>Bacteroidia</taxon>
        <taxon>Bacteroidales</taxon>
        <taxon>Muribaculaceae</taxon>
        <taxon>Muribaculum</taxon>
    </lineage>
</organism>
<evidence type="ECO:0000313" key="3">
    <source>
        <dbReference type="Proteomes" id="UP000297031"/>
    </source>
</evidence>
<dbReference type="EMBL" id="CP039393">
    <property type="protein sequence ID" value="QCD36890.1"/>
    <property type="molecule type" value="Genomic_DNA"/>
</dbReference>
<dbReference type="Pfam" id="PF11644">
    <property type="entry name" value="DUF3256"/>
    <property type="match status" value="1"/>
</dbReference>
<dbReference type="AlphaFoldDB" id="A0A4P7VRK5"/>